<dbReference type="GO" id="GO:0003677">
    <property type="term" value="F:DNA binding"/>
    <property type="evidence" value="ECO:0007669"/>
    <property type="project" value="UniProtKB-KW"/>
</dbReference>
<accession>A0A927R0F4</accession>
<evidence type="ECO:0000256" key="2">
    <source>
        <dbReference type="ARBA" id="ARBA00023125"/>
    </source>
</evidence>
<dbReference type="PROSITE" id="PS50043">
    <property type="entry name" value="HTH_LUXR_2"/>
    <property type="match status" value="1"/>
</dbReference>
<gene>
    <name evidence="6" type="ORF">H4W31_004231</name>
</gene>
<dbReference type="PANTHER" id="PTHR43214">
    <property type="entry name" value="TWO-COMPONENT RESPONSE REGULATOR"/>
    <property type="match status" value="1"/>
</dbReference>
<reference evidence="6" key="1">
    <citation type="submission" date="2020-10" db="EMBL/GenBank/DDBJ databases">
        <title>Sequencing the genomes of 1000 actinobacteria strains.</title>
        <authorList>
            <person name="Klenk H.-P."/>
        </authorList>
    </citation>
    <scope>NUCLEOTIDE SEQUENCE</scope>
    <source>
        <strain evidence="6">DSM 46832</strain>
    </source>
</reference>
<evidence type="ECO:0000256" key="1">
    <source>
        <dbReference type="ARBA" id="ARBA00022553"/>
    </source>
</evidence>
<evidence type="ECO:0000256" key="3">
    <source>
        <dbReference type="PROSITE-ProRule" id="PRU00169"/>
    </source>
</evidence>
<evidence type="ECO:0000313" key="6">
    <source>
        <dbReference type="EMBL" id="MBE1488593.1"/>
    </source>
</evidence>
<dbReference type="Pfam" id="PF00072">
    <property type="entry name" value="Response_reg"/>
    <property type="match status" value="1"/>
</dbReference>
<sequence length="244" mass="26229">MAEPASWMDPLPTPVPPRTWRYVQRRATSMVHGGRILIVDDHPVVRRGLRTMLEGESWVSDVFEAATTAEALTSAVTNRVQVIAMDVSLPDGDGVDATQRIMQSCPDVKVLMLTMANDEEIVARALRAGARGYVLKDTDPDAVIDALRTVAQGGVVLGPGIGPSVLTALHRGPVELPAPFNQLTSRERDILGRLALGDTNARIARHFGLSEKTVRNQLSAIFAKLGVADRVQAALLARDVGLGT</sequence>
<evidence type="ECO:0000259" key="4">
    <source>
        <dbReference type="PROSITE" id="PS50043"/>
    </source>
</evidence>
<dbReference type="GO" id="GO:0000160">
    <property type="term" value="P:phosphorelay signal transduction system"/>
    <property type="evidence" value="ECO:0007669"/>
    <property type="project" value="InterPro"/>
</dbReference>
<keyword evidence="1 3" id="KW-0597">Phosphoprotein</keyword>
<feature type="modified residue" description="4-aspartylphosphate" evidence="3">
    <location>
        <position position="86"/>
    </location>
</feature>
<protein>
    <submittedName>
        <fullName evidence="6">DNA-binding NarL/FixJ family response regulator</fullName>
    </submittedName>
</protein>
<dbReference type="SUPFAM" id="SSF52172">
    <property type="entry name" value="CheY-like"/>
    <property type="match status" value="1"/>
</dbReference>
<feature type="domain" description="HTH luxR-type" evidence="4">
    <location>
        <begin position="176"/>
        <end position="241"/>
    </location>
</feature>
<evidence type="ECO:0000259" key="5">
    <source>
        <dbReference type="PROSITE" id="PS50110"/>
    </source>
</evidence>
<dbReference type="CDD" id="cd06170">
    <property type="entry name" value="LuxR_C_like"/>
    <property type="match status" value="1"/>
</dbReference>
<dbReference type="SMART" id="SM00448">
    <property type="entry name" value="REC"/>
    <property type="match status" value="1"/>
</dbReference>
<dbReference type="InterPro" id="IPR016032">
    <property type="entry name" value="Sig_transdc_resp-reg_C-effctor"/>
</dbReference>
<keyword evidence="7" id="KW-1185">Reference proteome</keyword>
<dbReference type="Pfam" id="PF00196">
    <property type="entry name" value="GerE"/>
    <property type="match status" value="1"/>
</dbReference>
<dbReference type="SUPFAM" id="SSF46894">
    <property type="entry name" value="C-terminal effector domain of the bipartite response regulators"/>
    <property type="match status" value="1"/>
</dbReference>
<name>A0A927R0F4_9ACTN</name>
<organism evidence="6 7">
    <name type="scientific">Plantactinospora soyae</name>
    <dbReference type="NCBI Taxonomy" id="1544732"/>
    <lineage>
        <taxon>Bacteria</taxon>
        <taxon>Bacillati</taxon>
        <taxon>Actinomycetota</taxon>
        <taxon>Actinomycetes</taxon>
        <taxon>Micromonosporales</taxon>
        <taxon>Micromonosporaceae</taxon>
        <taxon>Plantactinospora</taxon>
    </lineage>
</organism>
<feature type="domain" description="Response regulatory" evidence="5">
    <location>
        <begin position="35"/>
        <end position="151"/>
    </location>
</feature>
<comment type="caution">
    <text evidence="6">The sequence shown here is derived from an EMBL/GenBank/DDBJ whole genome shotgun (WGS) entry which is preliminary data.</text>
</comment>
<dbReference type="InterPro" id="IPR011006">
    <property type="entry name" value="CheY-like_superfamily"/>
</dbReference>
<dbReference type="Proteomes" id="UP000649753">
    <property type="component" value="Unassembled WGS sequence"/>
</dbReference>
<dbReference type="EMBL" id="JADBEB010000001">
    <property type="protein sequence ID" value="MBE1488593.1"/>
    <property type="molecule type" value="Genomic_DNA"/>
</dbReference>
<dbReference type="Gene3D" id="3.40.50.2300">
    <property type="match status" value="1"/>
</dbReference>
<keyword evidence="2 6" id="KW-0238">DNA-binding</keyword>
<dbReference type="PRINTS" id="PR00038">
    <property type="entry name" value="HTHLUXR"/>
</dbReference>
<dbReference type="PROSITE" id="PS00622">
    <property type="entry name" value="HTH_LUXR_1"/>
    <property type="match status" value="1"/>
</dbReference>
<dbReference type="RefSeq" id="WP_192768222.1">
    <property type="nucleotide sequence ID" value="NZ_JADBEB010000001.1"/>
</dbReference>
<dbReference type="InterPro" id="IPR001789">
    <property type="entry name" value="Sig_transdc_resp-reg_receiver"/>
</dbReference>
<dbReference type="AlphaFoldDB" id="A0A927R0F4"/>
<dbReference type="PROSITE" id="PS50110">
    <property type="entry name" value="RESPONSE_REGULATORY"/>
    <property type="match status" value="1"/>
</dbReference>
<proteinExistence type="predicted"/>
<dbReference type="SMART" id="SM00421">
    <property type="entry name" value="HTH_LUXR"/>
    <property type="match status" value="1"/>
</dbReference>
<dbReference type="InterPro" id="IPR058245">
    <property type="entry name" value="NreC/VraR/RcsB-like_REC"/>
</dbReference>
<dbReference type="CDD" id="cd17535">
    <property type="entry name" value="REC_NarL-like"/>
    <property type="match status" value="1"/>
</dbReference>
<evidence type="ECO:0000313" key="7">
    <source>
        <dbReference type="Proteomes" id="UP000649753"/>
    </source>
</evidence>
<dbReference type="InterPro" id="IPR000792">
    <property type="entry name" value="Tscrpt_reg_LuxR_C"/>
</dbReference>
<dbReference type="InterPro" id="IPR039420">
    <property type="entry name" value="WalR-like"/>
</dbReference>
<dbReference type="GO" id="GO:0006355">
    <property type="term" value="P:regulation of DNA-templated transcription"/>
    <property type="evidence" value="ECO:0007669"/>
    <property type="project" value="InterPro"/>
</dbReference>